<comment type="similarity">
    <text evidence="11">Belongs to the VPS28 family.</text>
</comment>
<dbReference type="CDD" id="cd05285">
    <property type="entry name" value="sorbitol_DH"/>
    <property type="match status" value="1"/>
</dbReference>
<comment type="similarity">
    <text evidence="2 12">Belongs to the zinc-containing alcohol dehydrogenase family.</text>
</comment>
<dbReference type="OrthoDB" id="3941538at2759"/>
<dbReference type="InterPro" id="IPR037206">
    <property type="entry name" value="VPS28_C_sf"/>
</dbReference>
<dbReference type="GO" id="GO:0006062">
    <property type="term" value="P:sorbitol catabolic process"/>
    <property type="evidence" value="ECO:0007669"/>
    <property type="project" value="TreeGrafter"/>
</dbReference>
<dbReference type="InterPro" id="IPR017899">
    <property type="entry name" value="VPS28_C"/>
</dbReference>
<dbReference type="InterPro" id="IPR013149">
    <property type="entry name" value="ADH-like_C"/>
</dbReference>
<dbReference type="Pfam" id="PF10294">
    <property type="entry name" value="Methyltransf_16"/>
    <property type="match status" value="1"/>
</dbReference>
<dbReference type="InterPro" id="IPR002328">
    <property type="entry name" value="ADH_Zn_CS"/>
</dbReference>
<sequence length="767" mass="83457">MECPRATERLRVGIPATVEQGPSHKPAQQGSDANATLLVVATENFITLLDAIKIGLVEKDTLHPLLVDLIQAINKVTDTEFEVFDLPQIYTKPSADVLFETLTLLTSAPPSWECSDTEDAGEGSHISRRRRGAKFEALRINPEGVTRYLSSIVSSDLRWIQDEDAKEEIWNQASLRLSERSGRSAMGALSRNFRIPSPTGPFELTIHEPALTADNLGLKTWAASYLLARRLHTFDIPNPSAPKNRQVLELGSGTGLVGLAMACLGADVVLTDLSSIHSNLAHNVRENSEIVKQNNGSTCSGVLDWADPASCQVFSHSATGVDEDGVTLDTRFPVILAADSLYSPEHPRLLVNTIEAWLSEENSRVIVEFPLRDAYLPEVKEFRERMAKIGLRILEEGEESGYDDWGGPGEDGDSDNALNPSFVLLSPGKVVYEDRPIPELKSPYDVIVQPRWTGICGSDVHYWVEGRIGHFVVESPMVLGHESAGIISAVGDKVRNLKVGDRVAMEPGVPCRRCVRCKEGKYNLCPDMAFAATPPFDGTLARYYTLPEDYCYKLPDHMSLEEGALIEPTGVAVHICKQANVRPGDSVVVFGAGPVGLLCCAIAKVYGATKVVTVDINEERLQFALKYAATVAFTSQRESPEDSAKRLIQECELGPGADVIIDASGAEVCIQTAIHALRMGGTYVQGGMGKPDINFPIMTMCAKELNVKGSFRYGSGDYQTAVDMVATGRVSVKELVTGKVKFKEAENAFKEVKAGKGIKILIEGPAE</sequence>
<gene>
    <name evidence="15" type="ORF">K469DRAFT_728483</name>
</gene>
<evidence type="ECO:0000256" key="3">
    <source>
        <dbReference type="ARBA" id="ARBA00022723"/>
    </source>
</evidence>
<dbReference type="SUPFAM" id="SSF140427">
    <property type="entry name" value="VPS28 C-terminal domain-like"/>
    <property type="match status" value="1"/>
</dbReference>
<dbReference type="Pfam" id="PF00107">
    <property type="entry name" value="ADH_zinc_N"/>
    <property type="match status" value="1"/>
</dbReference>
<dbReference type="GO" id="GO:0032509">
    <property type="term" value="P:endosome transport via multivesicular body sorting pathway"/>
    <property type="evidence" value="ECO:0007669"/>
    <property type="project" value="InterPro"/>
</dbReference>
<protein>
    <recommendedName>
        <fullName evidence="9">D-xylulose reductase</fullName>
        <ecNumber evidence="9">1.1.1.9</ecNumber>
    </recommendedName>
    <alternativeName>
        <fullName evidence="10">Xylitol dehydrogenase A</fullName>
    </alternativeName>
</protein>
<reference evidence="15" key="1">
    <citation type="journal article" date="2020" name="Stud. Mycol.">
        <title>101 Dothideomycetes genomes: a test case for predicting lifestyles and emergence of pathogens.</title>
        <authorList>
            <person name="Haridas S."/>
            <person name="Albert R."/>
            <person name="Binder M."/>
            <person name="Bloem J."/>
            <person name="Labutti K."/>
            <person name="Salamov A."/>
            <person name="Andreopoulos B."/>
            <person name="Baker S."/>
            <person name="Barry K."/>
            <person name="Bills G."/>
            <person name="Bluhm B."/>
            <person name="Cannon C."/>
            <person name="Castanera R."/>
            <person name="Culley D."/>
            <person name="Daum C."/>
            <person name="Ezra D."/>
            <person name="Gonzalez J."/>
            <person name="Henrissat B."/>
            <person name="Kuo A."/>
            <person name="Liang C."/>
            <person name="Lipzen A."/>
            <person name="Lutzoni F."/>
            <person name="Magnuson J."/>
            <person name="Mondo S."/>
            <person name="Nolan M."/>
            <person name="Ohm R."/>
            <person name="Pangilinan J."/>
            <person name="Park H.-J."/>
            <person name="Ramirez L."/>
            <person name="Alfaro M."/>
            <person name="Sun H."/>
            <person name="Tritt A."/>
            <person name="Yoshinaga Y."/>
            <person name="Zwiers L.-H."/>
            <person name="Turgeon B."/>
            <person name="Goodwin S."/>
            <person name="Spatafora J."/>
            <person name="Crous P."/>
            <person name="Grigoriev I."/>
        </authorList>
    </citation>
    <scope>NUCLEOTIDE SEQUENCE</scope>
    <source>
        <strain evidence="15">CBS 207.26</strain>
    </source>
</reference>
<dbReference type="GO" id="GO:0000813">
    <property type="term" value="C:ESCRT I complex"/>
    <property type="evidence" value="ECO:0007669"/>
    <property type="project" value="InterPro"/>
</dbReference>
<comment type="cofactor">
    <cofactor evidence="1 12">
        <name>Zn(2+)</name>
        <dbReference type="ChEBI" id="CHEBI:29105"/>
    </cofactor>
</comment>
<dbReference type="GO" id="GO:0046526">
    <property type="term" value="F:D-xylulose reductase activity"/>
    <property type="evidence" value="ECO:0007669"/>
    <property type="project" value="UniProtKB-EC"/>
</dbReference>
<evidence type="ECO:0000256" key="8">
    <source>
        <dbReference type="ARBA" id="ARBA00025713"/>
    </source>
</evidence>
<dbReference type="Gene3D" id="1.20.120.1130">
    <property type="match status" value="1"/>
</dbReference>
<keyword evidence="11" id="KW-0653">Protein transport</keyword>
<evidence type="ECO:0000256" key="11">
    <source>
        <dbReference type="PROSITE-ProRule" id="PRU00642"/>
    </source>
</evidence>
<dbReference type="SUPFAM" id="SSF53335">
    <property type="entry name" value="S-adenosyl-L-methionine-dependent methyltransferases"/>
    <property type="match status" value="1"/>
</dbReference>
<feature type="domain" description="VPS28 C-terminal" evidence="13">
    <location>
        <begin position="33"/>
        <end position="129"/>
    </location>
</feature>
<dbReference type="PROSITE" id="PS00059">
    <property type="entry name" value="ADH_ZINC"/>
    <property type="match status" value="1"/>
</dbReference>
<dbReference type="Proteomes" id="UP000800200">
    <property type="component" value="Unassembled WGS sequence"/>
</dbReference>
<evidence type="ECO:0000256" key="2">
    <source>
        <dbReference type="ARBA" id="ARBA00008072"/>
    </source>
</evidence>
<dbReference type="InterPro" id="IPR036291">
    <property type="entry name" value="NAD(P)-bd_dom_sf"/>
</dbReference>
<dbReference type="InterPro" id="IPR011032">
    <property type="entry name" value="GroES-like_sf"/>
</dbReference>
<proteinExistence type="inferred from homology"/>
<evidence type="ECO:0000256" key="7">
    <source>
        <dbReference type="ARBA" id="ARBA00024843"/>
    </source>
</evidence>
<evidence type="ECO:0000256" key="6">
    <source>
        <dbReference type="ARBA" id="ARBA00023027"/>
    </source>
</evidence>
<evidence type="ECO:0000313" key="15">
    <source>
        <dbReference type="EMBL" id="KAF2182515.1"/>
    </source>
</evidence>
<evidence type="ECO:0000256" key="1">
    <source>
        <dbReference type="ARBA" id="ARBA00001947"/>
    </source>
</evidence>
<organism evidence="15 16">
    <name type="scientific">Zopfia rhizophila CBS 207.26</name>
    <dbReference type="NCBI Taxonomy" id="1314779"/>
    <lineage>
        <taxon>Eukaryota</taxon>
        <taxon>Fungi</taxon>
        <taxon>Dikarya</taxon>
        <taxon>Ascomycota</taxon>
        <taxon>Pezizomycotina</taxon>
        <taxon>Dothideomycetes</taxon>
        <taxon>Dothideomycetes incertae sedis</taxon>
        <taxon>Zopfiaceae</taxon>
        <taxon>Zopfia</taxon>
    </lineage>
</organism>
<dbReference type="Gene3D" id="3.90.180.10">
    <property type="entry name" value="Medium-chain alcohol dehydrogenases, catalytic domain"/>
    <property type="match status" value="1"/>
</dbReference>
<dbReference type="GO" id="GO:0015031">
    <property type="term" value="P:protein transport"/>
    <property type="evidence" value="ECO:0007669"/>
    <property type="project" value="UniProtKB-UniRule"/>
</dbReference>
<evidence type="ECO:0000256" key="12">
    <source>
        <dbReference type="RuleBase" id="RU361277"/>
    </source>
</evidence>
<keyword evidence="3 12" id="KW-0479">Metal-binding</keyword>
<dbReference type="InterPro" id="IPR013154">
    <property type="entry name" value="ADH-like_N"/>
</dbReference>
<dbReference type="EMBL" id="ML994647">
    <property type="protein sequence ID" value="KAF2182515.1"/>
    <property type="molecule type" value="Genomic_DNA"/>
</dbReference>
<dbReference type="InterPro" id="IPR045306">
    <property type="entry name" value="SDH-like"/>
</dbReference>
<dbReference type="InterPro" id="IPR029063">
    <property type="entry name" value="SAM-dependent_MTases_sf"/>
</dbReference>
<dbReference type="SMART" id="SM00829">
    <property type="entry name" value="PKS_ER"/>
    <property type="match status" value="1"/>
</dbReference>
<feature type="domain" description="VPS28 N-terminal" evidence="14">
    <location>
        <begin position="1"/>
        <end position="20"/>
    </location>
</feature>
<dbReference type="GO" id="GO:0003939">
    <property type="term" value="F:L-iditol 2-dehydrogenase (NAD+) activity"/>
    <property type="evidence" value="ECO:0007669"/>
    <property type="project" value="TreeGrafter"/>
</dbReference>
<keyword evidence="6" id="KW-0520">NAD</keyword>
<dbReference type="SUPFAM" id="SSF50129">
    <property type="entry name" value="GroES-like"/>
    <property type="match status" value="1"/>
</dbReference>
<dbReference type="Pfam" id="PF03997">
    <property type="entry name" value="VPS28"/>
    <property type="match status" value="1"/>
</dbReference>
<dbReference type="Gene3D" id="3.40.50.720">
    <property type="entry name" value="NAD(P)-binding Rossmann-like Domain"/>
    <property type="match status" value="1"/>
</dbReference>
<dbReference type="InterPro" id="IPR019410">
    <property type="entry name" value="Methyltransf_16"/>
</dbReference>
<evidence type="ECO:0000313" key="16">
    <source>
        <dbReference type="Proteomes" id="UP000800200"/>
    </source>
</evidence>
<evidence type="ECO:0000259" key="14">
    <source>
        <dbReference type="PROSITE" id="PS51313"/>
    </source>
</evidence>
<evidence type="ECO:0000259" key="13">
    <source>
        <dbReference type="PROSITE" id="PS51310"/>
    </source>
</evidence>
<dbReference type="FunFam" id="3.40.50.720:FF:000068">
    <property type="entry name" value="Sorbitol dehydrogenase"/>
    <property type="match status" value="1"/>
</dbReference>
<dbReference type="PANTHER" id="PTHR43161:SF9">
    <property type="entry name" value="SORBITOL DEHYDROGENASE"/>
    <property type="match status" value="1"/>
</dbReference>
<keyword evidence="5" id="KW-0560">Oxidoreductase</keyword>
<evidence type="ECO:0000256" key="5">
    <source>
        <dbReference type="ARBA" id="ARBA00023002"/>
    </source>
</evidence>
<dbReference type="InterPro" id="IPR007143">
    <property type="entry name" value="Vps28"/>
</dbReference>
<keyword evidence="4 12" id="KW-0862">Zinc</keyword>
<dbReference type="InterPro" id="IPR020843">
    <property type="entry name" value="ER"/>
</dbReference>
<evidence type="ECO:0000256" key="10">
    <source>
        <dbReference type="ARBA" id="ARBA00030139"/>
    </source>
</evidence>
<accession>A0A6A6DUS0</accession>
<dbReference type="InterPro" id="IPR017898">
    <property type="entry name" value="VPS28_N"/>
</dbReference>
<dbReference type="Gene3D" id="3.40.50.150">
    <property type="entry name" value="Vaccinia Virus protein VP39"/>
    <property type="match status" value="1"/>
</dbReference>
<dbReference type="SUPFAM" id="SSF51735">
    <property type="entry name" value="NAD(P)-binding Rossmann-fold domains"/>
    <property type="match status" value="1"/>
</dbReference>
<keyword evidence="11" id="KW-0813">Transport</keyword>
<dbReference type="AlphaFoldDB" id="A0A6A6DUS0"/>
<dbReference type="PANTHER" id="PTHR43161">
    <property type="entry name" value="SORBITOL DEHYDROGENASE"/>
    <property type="match status" value="1"/>
</dbReference>
<comment type="pathway">
    <text evidence="8">Carbohydrate degradation; L-arabinose degradation via L-arabinitol; D-xylulose 5-phosphate from L-arabinose (fungal route): step 4/5.</text>
</comment>
<dbReference type="PROSITE" id="PS51313">
    <property type="entry name" value="VPS28_N"/>
    <property type="match status" value="1"/>
</dbReference>
<name>A0A6A6DUS0_9PEZI</name>
<evidence type="ECO:0000256" key="4">
    <source>
        <dbReference type="ARBA" id="ARBA00022833"/>
    </source>
</evidence>
<evidence type="ECO:0000256" key="9">
    <source>
        <dbReference type="ARBA" id="ARBA00026119"/>
    </source>
</evidence>
<dbReference type="Pfam" id="PF08240">
    <property type="entry name" value="ADH_N"/>
    <property type="match status" value="1"/>
</dbReference>
<keyword evidence="16" id="KW-1185">Reference proteome</keyword>
<dbReference type="GO" id="GO:0008270">
    <property type="term" value="F:zinc ion binding"/>
    <property type="evidence" value="ECO:0007669"/>
    <property type="project" value="InterPro"/>
</dbReference>
<comment type="function">
    <text evidence="7">Xylitol dehydrogenase which catalyzes the conversion of xylitol to D-xylulose. Xylose is a major component of hemicelluloses such as xylan. Most fungi utilize D-xylose via three enzymatic reactions, xylose reductase (XR), xylitol dehydrogenase (XDH), and xylulokinase, to form xylulose 5-phosphate, which enters pentose phosphate pathway.</text>
</comment>
<dbReference type="PROSITE" id="PS51310">
    <property type="entry name" value="VPS28_C"/>
    <property type="match status" value="1"/>
</dbReference>
<dbReference type="EC" id="1.1.1.9" evidence="9"/>
<dbReference type="GO" id="GO:0008757">
    <property type="term" value="F:S-adenosylmethionine-dependent methyltransferase activity"/>
    <property type="evidence" value="ECO:0007669"/>
    <property type="project" value="UniProtKB-ARBA"/>
</dbReference>